<reference evidence="1" key="1">
    <citation type="submission" date="2021-06" db="EMBL/GenBank/DDBJ databases">
        <authorList>
            <person name="Kallberg Y."/>
            <person name="Tangrot J."/>
            <person name="Rosling A."/>
        </authorList>
    </citation>
    <scope>NUCLEOTIDE SEQUENCE</scope>
    <source>
        <strain evidence="1">MA461A</strain>
    </source>
</reference>
<evidence type="ECO:0000313" key="2">
    <source>
        <dbReference type="Proteomes" id="UP000789920"/>
    </source>
</evidence>
<proteinExistence type="predicted"/>
<dbReference type="EMBL" id="CAJVQC010003685">
    <property type="protein sequence ID" value="CAG8530794.1"/>
    <property type="molecule type" value="Genomic_DNA"/>
</dbReference>
<dbReference type="Proteomes" id="UP000789920">
    <property type="component" value="Unassembled WGS sequence"/>
</dbReference>
<protein>
    <submittedName>
        <fullName evidence="1">20671_t:CDS:1</fullName>
    </submittedName>
</protein>
<keyword evidence="2" id="KW-1185">Reference proteome</keyword>
<evidence type="ECO:0000313" key="1">
    <source>
        <dbReference type="EMBL" id="CAG8530794.1"/>
    </source>
</evidence>
<sequence>MIQDERVDRFQILFFTKTQNASFIKILYKFRGNLSDEELNRLGQTLTQEVVAVHVVAHRAPYHVLEAVPTLTLPEVALVLIAGVSRALYPTHVAVLVLHTLVEDEIFGTFGRIRSVEMALDEKWQMNKGMAFIDFDTRAEAERAISYMDGGQLDGAVLTCTFVPRRPPTPPPPRRRAATVLAEGPRYDAIQDHDLDPLYVVDVPILIVILTALGADLDHHTREVVAEAIL</sequence>
<gene>
    <name evidence="1" type="ORF">RPERSI_LOCUS3129</name>
</gene>
<name>A0ACA9LIB1_9GLOM</name>
<accession>A0ACA9LIB1</accession>
<organism evidence="1 2">
    <name type="scientific">Racocetra persica</name>
    <dbReference type="NCBI Taxonomy" id="160502"/>
    <lineage>
        <taxon>Eukaryota</taxon>
        <taxon>Fungi</taxon>
        <taxon>Fungi incertae sedis</taxon>
        <taxon>Mucoromycota</taxon>
        <taxon>Glomeromycotina</taxon>
        <taxon>Glomeromycetes</taxon>
        <taxon>Diversisporales</taxon>
        <taxon>Gigasporaceae</taxon>
        <taxon>Racocetra</taxon>
    </lineage>
</organism>
<comment type="caution">
    <text evidence="1">The sequence shown here is derived from an EMBL/GenBank/DDBJ whole genome shotgun (WGS) entry which is preliminary data.</text>
</comment>